<name>A0A9W9Y956_9CNID</name>
<accession>A0A9W9Y956</accession>
<comment type="caution">
    <text evidence="1">The sequence shown here is derived from an EMBL/GenBank/DDBJ whole genome shotgun (WGS) entry which is preliminary data.</text>
</comment>
<proteinExistence type="predicted"/>
<dbReference type="OrthoDB" id="6014561at2759"/>
<gene>
    <name evidence="1" type="ORF">OS493_028769</name>
</gene>
<dbReference type="Proteomes" id="UP001163046">
    <property type="component" value="Unassembled WGS sequence"/>
</dbReference>
<sequence>MLHVTASYWRAAECLLAGSRKQGTIHLEEYLVQIKIRMVDTRGFYESDERLMDEYLKIMSGR</sequence>
<dbReference type="EMBL" id="MU827805">
    <property type="protein sequence ID" value="KAJ7326045.1"/>
    <property type="molecule type" value="Genomic_DNA"/>
</dbReference>
<evidence type="ECO:0000313" key="2">
    <source>
        <dbReference type="Proteomes" id="UP001163046"/>
    </source>
</evidence>
<protein>
    <submittedName>
        <fullName evidence="1">Uncharacterized protein</fullName>
    </submittedName>
</protein>
<keyword evidence="2" id="KW-1185">Reference proteome</keyword>
<organism evidence="1 2">
    <name type="scientific">Desmophyllum pertusum</name>
    <dbReference type="NCBI Taxonomy" id="174260"/>
    <lineage>
        <taxon>Eukaryota</taxon>
        <taxon>Metazoa</taxon>
        <taxon>Cnidaria</taxon>
        <taxon>Anthozoa</taxon>
        <taxon>Hexacorallia</taxon>
        <taxon>Scleractinia</taxon>
        <taxon>Caryophylliina</taxon>
        <taxon>Caryophylliidae</taxon>
        <taxon>Desmophyllum</taxon>
    </lineage>
</organism>
<evidence type="ECO:0000313" key="1">
    <source>
        <dbReference type="EMBL" id="KAJ7326045.1"/>
    </source>
</evidence>
<reference evidence="1" key="1">
    <citation type="submission" date="2023-01" db="EMBL/GenBank/DDBJ databases">
        <title>Genome assembly of the deep-sea coral Lophelia pertusa.</title>
        <authorList>
            <person name="Herrera S."/>
            <person name="Cordes E."/>
        </authorList>
    </citation>
    <scope>NUCLEOTIDE SEQUENCE</scope>
    <source>
        <strain evidence="1">USNM1676648</strain>
        <tissue evidence="1">Polyp</tissue>
    </source>
</reference>
<dbReference type="AlphaFoldDB" id="A0A9W9Y956"/>